<accession>S5TH67</accession>
<dbReference type="KEGG" id="cmd:B841_02650"/>
<keyword evidence="3" id="KW-1185">Reference proteome</keyword>
<dbReference type="Proteomes" id="UP000015388">
    <property type="component" value="Chromosome"/>
</dbReference>
<dbReference type="EMBL" id="CP003924">
    <property type="protein sequence ID" value="AGS34013.1"/>
    <property type="molecule type" value="Genomic_DNA"/>
</dbReference>
<dbReference type="AlphaFoldDB" id="S5TH67"/>
<sequence length="147" mass="16418">MHTEIIQRATLQFVRQAAVATDRLLTDLELDPATAWERENFLAVGRHCFSAKDDPVTEFGWYYGEGLVRHQVGDWGCTLVGPHGDPFRPVLLFGITDWESGGLSVVNRPPRERTRRHTWSSSGNSSSRSGFARGNAVPVLSARGRRI</sequence>
<gene>
    <name evidence="2" type="ORF">B841_02650</name>
</gene>
<name>S5TH67_9CORY</name>
<proteinExistence type="predicted"/>
<reference evidence="2 3" key="1">
    <citation type="submission" date="2012-11" db="EMBL/GenBank/DDBJ databases">
        <title>The complete genome sequence of Corynebacterium maris Coryn-1 (=DSM 45190).</title>
        <authorList>
            <person name="Schaffert L."/>
            <person name="Albersmeier A."/>
            <person name="Kalinowski J."/>
            <person name="Ruckert C."/>
        </authorList>
    </citation>
    <scope>NUCLEOTIDE SEQUENCE [LARGE SCALE GENOMIC DNA]</scope>
    <source>
        <strain evidence="3">Coryn-1</strain>
    </source>
</reference>
<organism evidence="2 3">
    <name type="scientific">Corynebacterium maris DSM 45190</name>
    <dbReference type="NCBI Taxonomy" id="1224163"/>
    <lineage>
        <taxon>Bacteria</taxon>
        <taxon>Bacillati</taxon>
        <taxon>Actinomycetota</taxon>
        <taxon>Actinomycetes</taxon>
        <taxon>Mycobacteriales</taxon>
        <taxon>Corynebacteriaceae</taxon>
        <taxon>Corynebacterium</taxon>
    </lineage>
</organism>
<protein>
    <submittedName>
        <fullName evidence="2">Uncharacterized protein</fullName>
    </submittedName>
</protein>
<feature type="region of interest" description="Disordered" evidence="1">
    <location>
        <begin position="106"/>
        <end position="132"/>
    </location>
</feature>
<dbReference type="STRING" id="1224163.B841_02650"/>
<evidence type="ECO:0000256" key="1">
    <source>
        <dbReference type="SAM" id="MobiDB-lite"/>
    </source>
</evidence>
<dbReference type="HOGENOM" id="CLU_1764947_0_0_11"/>
<evidence type="ECO:0000313" key="2">
    <source>
        <dbReference type="EMBL" id="AGS34013.1"/>
    </source>
</evidence>
<feature type="compositionally biased region" description="Low complexity" evidence="1">
    <location>
        <begin position="120"/>
        <end position="132"/>
    </location>
</feature>
<evidence type="ECO:0000313" key="3">
    <source>
        <dbReference type="Proteomes" id="UP000015388"/>
    </source>
</evidence>